<dbReference type="AlphaFoldDB" id="A0A1Z5JYL2"/>
<proteinExistence type="predicted"/>
<reference evidence="1 2" key="1">
    <citation type="journal article" date="2015" name="Plant Cell">
        <title>Oil accumulation by the oleaginous diatom Fistulifera solaris as revealed by the genome and transcriptome.</title>
        <authorList>
            <person name="Tanaka T."/>
            <person name="Maeda Y."/>
            <person name="Veluchamy A."/>
            <person name="Tanaka M."/>
            <person name="Abida H."/>
            <person name="Marechal E."/>
            <person name="Bowler C."/>
            <person name="Muto M."/>
            <person name="Sunaga Y."/>
            <person name="Tanaka M."/>
            <person name="Yoshino T."/>
            <person name="Taniguchi T."/>
            <person name="Fukuda Y."/>
            <person name="Nemoto M."/>
            <person name="Matsumoto M."/>
            <person name="Wong P.S."/>
            <person name="Aburatani S."/>
            <person name="Fujibuchi W."/>
        </authorList>
    </citation>
    <scope>NUCLEOTIDE SEQUENCE [LARGE SCALE GENOMIC DNA]</scope>
    <source>
        <strain evidence="1 2">JPCC DA0580</strain>
    </source>
</reference>
<organism evidence="1 2">
    <name type="scientific">Fistulifera solaris</name>
    <name type="common">Oleaginous diatom</name>
    <dbReference type="NCBI Taxonomy" id="1519565"/>
    <lineage>
        <taxon>Eukaryota</taxon>
        <taxon>Sar</taxon>
        <taxon>Stramenopiles</taxon>
        <taxon>Ochrophyta</taxon>
        <taxon>Bacillariophyta</taxon>
        <taxon>Bacillariophyceae</taxon>
        <taxon>Bacillariophycidae</taxon>
        <taxon>Naviculales</taxon>
        <taxon>Naviculaceae</taxon>
        <taxon>Fistulifera</taxon>
    </lineage>
</organism>
<protein>
    <submittedName>
        <fullName evidence="1">Uncharacterized protein</fullName>
    </submittedName>
</protein>
<dbReference type="Proteomes" id="UP000198406">
    <property type="component" value="Unassembled WGS sequence"/>
</dbReference>
<evidence type="ECO:0000313" key="2">
    <source>
        <dbReference type="Proteomes" id="UP000198406"/>
    </source>
</evidence>
<gene>
    <name evidence="1" type="ORF">FisN_8Hu126</name>
</gene>
<evidence type="ECO:0000313" key="1">
    <source>
        <dbReference type="EMBL" id="GAX18908.1"/>
    </source>
</evidence>
<accession>A0A1Z5JYL2</accession>
<comment type="caution">
    <text evidence="1">The sequence shown here is derived from an EMBL/GenBank/DDBJ whole genome shotgun (WGS) entry which is preliminary data.</text>
</comment>
<sequence>MLSPSSAMSPIIVNPTMAGDSPAYSLKSTLAVSSQPDVSLSLTSLLTPKPTSAASAVQGGRLPILPAQDSLIRLRSYCKRRNQVSPLDDLRSLVASKRQRCEEATPRRVVRFDLEANQVYESKSSEKDLYAAWMSPLEHILVKKRLCEVIFLFRNGFLNPITDTIRGVEFRAYSGLAQQKQNKAKQYRQTILSHQNQGYLSQLSESLSAVSSKEAIELALFDAEEAQNTFLS</sequence>
<dbReference type="EMBL" id="BDSP01000133">
    <property type="protein sequence ID" value="GAX18908.1"/>
    <property type="molecule type" value="Genomic_DNA"/>
</dbReference>
<keyword evidence="2" id="KW-1185">Reference proteome</keyword>
<dbReference type="InParanoid" id="A0A1Z5JYL2"/>
<name>A0A1Z5JYL2_FISSO</name>